<evidence type="ECO:0000313" key="3">
    <source>
        <dbReference type="Proteomes" id="UP000473681"/>
    </source>
</evidence>
<dbReference type="Proteomes" id="UP000476820">
    <property type="component" value="Unassembled WGS sequence"/>
</dbReference>
<evidence type="ECO:0000313" key="4">
    <source>
        <dbReference type="Proteomes" id="UP000476820"/>
    </source>
</evidence>
<evidence type="ECO:0000313" key="1">
    <source>
        <dbReference type="EMBL" id="NFF88444.1"/>
    </source>
</evidence>
<proteinExistence type="predicted"/>
<protein>
    <submittedName>
        <fullName evidence="1">Uncharacterized protein</fullName>
    </submittedName>
</protein>
<dbReference type="AlphaFoldDB" id="A0A0M1LCC7"/>
<dbReference type="RefSeq" id="WP_017826599.1">
    <property type="nucleotide sequence ID" value="NZ_KT897278.1"/>
</dbReference>
<accession>A0A0M1LCC7</accession>
<dbReference type="Proteomes" id="UP000473681">
    <property type="component" value="Unassembled WGS sequence"/>
</dbReference>
<gene>
    <name evidence="1" type="ORF">FC774_11260</name>
    <name evidence="2" type="ORF">FDB51_16455</name>
</gene>
<dbReference type="EMBL" id="SWOV01000030">
    <property type="protein sequence ID" value="NFF88444.1"/>
    <property type="molecule type" value="Genomic_DNA"/>
</dbReference>
<evidence type="ECO:0000313" key="2">
    <source>
        <dbReference type="EMBL" id="NFN36667.1"/>
    </source>
</evidence>
<name>A0A0M1LCC7_CLOBO</name>
<comment type="caution">
    <text evidence="1">The sequence shown here is derived from an EMBL/GenBank/DDBJ whole genome shotgun (WGS) entry which is preliminary data.</text>
</comment>
<reference evidence="3 4" key="1">
    <citation type="submission" date="2019-04" db="EMBL/GenBank/DDBJ databases">
        <title>Genome sequencing of Clostridium botulinum Groups I-IV and Clostridium butyricum.</title>
        <authorList>
            <person name="Brunt J."/>
            <person name="Van Vliet A.H.M."/>
            <person name="Stringer S.C."/>
            <person name="Carter A.T."/>
            <person name="Peck M.W."/>
        </authorList>
    </citation>
    <scope>NUCLEOTIDE SEQUENCE [LARGE SCALE GENOMIC DNA]</scope>
    <source>
        <strain evidence="1 4">1605</strain>
        <strain evidence="2 3">CB-K-33E</strain>
    </source>
</reference>
<organism evidence="1 4">
    <name type="scientific">Clostridium botulinum</name>
    <dbReference type="NCBI Taxonomy" id="1491"/>
    <lineage>
        <taxon>Bacteria</taxon>
        <taxon>Bacillati</taxon>
        <taxon>Bacillota</taxon>
        <taxon>Clostridia</taxon>
        <taxon>Eubacteriales</taxon>
        <taxon>Clostridiaceae</taxon>
        <taxon>Clostridium</taxon>
    </lineage>
</organism>
<sequence length="92" mass="10648">MNKKFNNIKTKCLDIEPQSGDILLNWSKNKKSHKRNITNSKEILNLNMDISKLSRSQLIGLYLLCEISLEKLKKLTNITEVEINNIMLLSCK</sequence>
<dbReference type="EMBL" id="SWVK01000028">
    <property type="protein sequence ID" value="NFN36667.1"/>
    <property type="molecule type" value="Genomic_DNA"/>
</dbReference>